<evidence type="ECO:0000256" key="1">
    <source>
        <dbReference type="SAM" id="MobiDB-lite"/>
    </source>
</evidence>
<accession>A0A0E0AKP3</accession>
<feature type="region of interest" description="Disordered" evidence="1">
    <location>
        <begin position="1"/>
        <end position="37"/>
    </location>
</feature>
<dbReference type="AlphaFoldDB" id="A0A0E0AKP3"/>
<evidence type="ECO:0000313" key="3">
    <source>
        <dbReference type="Proteomes" id="UP000026961"/>
    </source>
</evidence>
<keyword evidence="3" id="KW-1185">Reference proteome</keyword>
<proteinExistence type="predicted"/>
<protein>
    <submittedName>
        <fullName evidence="2">Uncharacterized protein</fullName>
    </submittedName>
</protein>
<sequence>MALVRRKRSNEAATAIGDWEGMDGVGGGDDGSDQRGVGGVHDVHCGFASSNIMRTPGLSSKRRRWRDGARSRPVDGGRLTSVLRGLRIDHSECSDVKVNWTPTGGLAVAAAEATALPDMTNAERLRIRGKDKEGCNGEHNC</sequence>
<name>A0A0E0AKP3_9ORYZ</name>
<reference evidence="2" key="1">
    <citation type="submission" date="2015-04" db="UniProtKB">
        <authorList>
            <consortium name="EnsemblPlants"/>
        </authorList>
    </citation>
    <scope>IDENTIFICATION</scope>
</reference>
<dbReference type="EnsemblPlants" id="OGLUM07G16260.2">
    <property type="protein sequence ID" value="OGLUM07G16260.2"/>
    <property type="gene ID" value="OGLUM07G16260"/>
</dbReference>
<reference evidence="2" key="2">
    <citation type="submission" date="2018-05" db="EMBL/GenBank/DDBJ databases">
        <title>OgluRS3 (Oryza glumaepatula Reference Sequence Version 3).</title>
        <authorList>
            <person name="Zhang J."/>
            <person name="Kudrna D."/>
            <person name="Lee S."/>
            <person name="Talag J."/>
            <person name="Welchert J."/>
            <person name="Wing R.A."/>
        </authorList>
    </citation>
    <scope>NUCLEOTIDE SEQUENCE [LARGE SCALE GENOMIC DNA]</scope>
</reference>
<dbReference type="Proteomes" id="UP000026961">
    <property type="component" value="Chromosome 7"/>
</dbReference>
<evidence type="ECO:0000313" key="2">
    <source>
        <dbReference type="EnsemblPlants" id="OGLUM07G16260.2"/>
    </source>
</evidence>
<dbReference type="Gramene" id="OGLUM07G16260.2">
    <property type="protein sequence ID" value="OGLUM07G16260.2"/>
    <property type="gene ID" value="OGLUM07G16260"/>
</dbReference>
<organism evidence="2">
    <name type="scientific">Oryza glumipatula</name>
    <dbReference type="NCBI Taxonomy" id="40148"/>
    <lineage>
        <taxon>Eukaryota</taxon>
        <taxon>Viridiplantae</taxon>
        <taxon>Streptophyta</taxon>
        <taxon>Embryophyta</taxon>
        <taxon>Tracheophyta</taxon>
        <taxon>Spermatophyta</taxon>
        <taxon>Magnoliopsida</taxon>
        <taxon>Liliopsida</taxon>
        <taxon>Poales</taxon>
        <taxon>Poaceae</taxon>
        <taxon>BOP clade</taxon>
        <taxon>Oryzoideae</taxon>
        <taxon>Oryzeae</taxon>
        <taxon>Oryzinae</taxon>
        <taxon>Oryza</taxon>
    </lineage>
</organism>